<evidence type="ECO:0000256" key="7">
    <source>
        <dbReference type="ARBA" id="ARBA00023242"/>
    </source>
</evidence>
<dbReference type="Proteomes" id="UP001479436">
    <property type="component" value="Unassembled WGS sequence"/>
</dbReference>
<proteinExistence type="predicted"/>
<dbReference type="EMBL" id="JASJQH010006930">
    <property type="protein sequence ID" value="KAK9723082.1"/>
    <property type="molecule type" value="Genomic_DNA"/>
</dbReference>
<keyword evidence="3 8" id="KW-0863">Zinc-finger</keyword>
<evidence type="ECO:0000256" key="2">
    <source>
        <dbReference type="ARBA" id="ARBA00022723"/>
    </source>
</evidence>
<keyword evidence="6" id="KW-0804">Transcription</keyword>
<comment type="subcellular location">
    <subcellularLocation>
        <location evidence="1">Nucleus</location>
    </subcellularLocation>
</comment>
<comment type="caution">
    <text evidence="11">The sequence shown here is derived from an EMBL/GenBank/DDBJ whole genome shotgun (WGS) entry which is preliminary data.</text>
</comment>
<feature type="compositionally biased region" description="Polar residues" evidence="9">
    <location>
        <begin position="343"/>
        <end position="352"/>
    </location>
</feature>
<dbReference type="InterPro" id="IPR013088">
    <property type="entry name" value="Znf_NHR/GATA"/>
</dbReference>
<dbReference type="SUPFAM" id="SSF57716">
    <property type="entry name" value="Glucocorticoid receptor-like (DNA-binding domain)"/>
    <property type="match status" value="2"/>
</dbReference>
<dbReference type="PRINTS" id="PR00619">
    <property type="entry name" value="GATAZNFINGER"/>
</dbReference>
<evidence type="ECO:0000256" key="6">
    <source>
        <dbReference type="ARBA" id="ARBA00023163"/>
    </source>
</evidence>
<evidence type="ECO:0000256" key="1">
    <source>
        <dbReference type="ARBA" id="ARBA00004123"/>
    </source>
</evidence>
<dbReference type="SMART" id="SM00401">
    <property type="entry name" value="ZnF_GATA"/>
    <property type="match status" value="2"/>
</dbReference>
<feature type="compositionally biased region" description="Low complexity" evidence="9">
    <location>
        <begin position="298"/>
        <end position="326"/>
    </location>
</feature>
<evidence type="ECO:0000256" key="9">
    <source>
        <dbReference type="SAM" id="MobiDB-lite"/>
    </source>
</evidence>
<organism evidence="11 12">
    <name type="scientific">Basidiobolus ranarum</name>
    <dbReference type="NCBI Taxonomy" id="34480"/>
    <lineage>
        <taxon>Eukaryota</taxon>
        <taxon>Fungi</taxon>
        <taxon>Fungi incertae sedis</taxon>
        <taxon>Zoopagomycota</taxon>
        <taxon>Entomophthoromycotina</taxon>
        <taxon>Basidiobolomycetes</taxon>
        <taxon>Basidiobolales</taxon>
        <taxon>Basidiobolaceae</taxon>
        <taxon>Basidiobolus</taxon>
    </lineage>
</organism>
<dbReference type="PROSITE" id="PS50114">
    <property type="entry name" value="GATA_ZN_FINGER_2"/>
    <property type="match status" value="2"/>
</dbReference>
<dbReference type="InterPro" id="IPR039355">
    <property type="entry name" value="Transcription_factor_GATA"/>
</dbReference>
<dbReference type="PANTHER" id="PTHR10071:SF335">
    <property type="entry name" value="IRON-SENSING TRANSCRIPTIONAL REPRESSOR-RELATED"/>
    <property type="match status" value="1"/>
</dbReference>
<feature type="domain" description="GATA-type" evidence="10">
    <location>
        <begin position="39"/>
        <end position="92"/>
    </location>
</feature>
<feature type="compositionally biased region" description="Polar residues" evidence="9">
    <location>
        <begin position="89"/>
        <end position="106"/>
    </location>
</feature>
<keyword evidence="4" id="KW-0862">Zinc</keyword>
<dbReference type="PROSITE" id="PS00344">
    <property type="entry name" value="GATA_ZN_FINGER_1"/>
    <property type="match status" value="2"/>
</dbReference>
<evidence type="ECO:0000256" key="3">
    <source>
        <dbReference type="ARBA" id="ARBA00022771"/>
    </source>
</evidence>
<keyword evidence="7" id="KW-0539">Nucleus</keyword>
<keyword evidence="2" id="KW-0479">Metal-binding</keyword>
<feature type="domain" description="GATA-type" evidence="10">
    <location>
        <begin position="133"/>
        <end position="186"/>
    </location>
</feature>
<dbReference type="InterPro" id="IPR000679">
    <property type="entry name" value="Znf_GATA"/>
</dbReference>
<dbReference type="PANTHER" id="PTHR10071">
    <property type="entry name" value="TRANSCRIPTION FACTOR GATA FAMILY MEMBER"/>
    <property type="match status" value="1"/>
</dbReference>
<evidence type="ECO:0000313" key="12">
    <source>
        <dbReference type="Proteomes" id="UP001479436"/>
    </source>
</evidence>
<dbReference type="Pfam" id="PF00320">
    <property type="entry name" value="GATA"/>
    <property type="match status" value="2"/>
</dbReference>
<evidence type="ECO:0000256" key="5">
    <source>
        <dbReference type="ARBA" id="ARBA00023015"/>
    </source>
</evidence>
<keyword evidence="5" id="KW-0805">Transcription regulation</keyword>
<protein>
    <submittedName>
        <fullName evidence="11">GATA type transcriptional activator of nitrogen-regulated proteins</fullName>
    </submittedName>
</protein>
<dbReference type="CDD" id="cd00202">
    <property type="entry name" value="ZnF_GATA"/>
    <property type="match status" value="2"/>
</dbReference>
<feature type="region of interest" description="Disordered" evidence="9">
    <location>
        <begin position="288"/>
        <end position="356"/>
    </location>
</feature>
<evidence type="ECO:0000313" key="11">
    <source>
        <dbReference type="EMBL" id="KAK9723082.1"/>
    </source>
</evidence>
<accession>A0ABR2W978</accession>
<reference evidence="11 12" key="1">
    <citation type="submission" date="2023-04" db="EMBL/GenBank/DDBJ databases">
        <title>Genome of Basidiobolus ranarum AG-B5.</title>
        <authorList>
            <person name="Stajich J.E."/>
            <person name="Carter-House D."/>
            <person name="Gryganskyi A."/>
        </authorList>
    </citation>
    <scope>NUCLEOTIDE SEQUENCE [LARGE SCALE GENOMIC DNA]</scope>
    <source>
        <strain evidence="11 12">AG-B5</strain>
    </source>
</reference>
<name>A0ABR2W978_9FUNG</name>
<sequence length="450" mass="49219">MSLGEDHINSDLQGEMVVSQDDCYTSSNKELCSKRRGTNVTSTVCANCGTTTTPLWRRAPNGDAICNACGLYMKSRNTTRPQWLKRNSPKGTAPSSSGDESPKNSCISEEQCDTSASLPPCNDCSSFNQNQVSRSSLVCSNCGTDTTPLWRRDESGTTICNACGLYFKLHGVHRPVSMKRSVIKRRKRNFHSGNPTARNHLKTSGICGEETVEAKKACCHHDHCYTPEPVHVPQHNCCSNPPPPEHEHINKHRKIDHCCNGPYQETPSGLSSGRVSIDSQISCNLGEAPHSLPSIHQSASLSPHIHSSDSSSSPSSPRASETFSSSVYDSSRPTLPPIHIPPLNTQGRSMSPPSHPTCKNLPTGAEFLSYPAPNQFTREDLQAHRQELQREISHLSMLLSRTSGILAGLDHAIGLPITNTPYMSHPTHKAPNSEFLYQPEVTATAWPKHT</sequence>
<evidence type="ECO:0000259" key="10">
    <source>
        <dbReference type="PROSITE" id="PS50114"/>
    </source>
</evidence>
<evidence type="ECO:0000256" key="4">
    <source>
        <dbReference type="ARBA" id="ARBA00022833"/>
    </source>
</evidence>
<gene>
    <name evidence="11" type="primary">SFU1_1</name>
    <name evidence="11" type="ORF">K7432_002141</name>
</gene>
<feature type="region of interest" description="Disordered" evidence="9">
    <location>
        <begin position="80"/>
        <end position="106"/>
    </location>
</feature>
<evidence type="ECO:0000256" key="8">
    <source>
        <dbReference type="PROSITE-ProRule" id="PRU00094"/>
    </source>
</evidence>
<dbReference type="Gene3D" id="3.30.50.10">
    <property type="entry name" value="Erythroid Transcription Factor GATA-1, subunit A"/>
    <property type="match status" value="2"/>
</dbReference>
<keyword evidence="12" id="KW-1185">Reference proteome</keyword>